<keyword evidence="7 8" id="KW-0998">Cell outer membrane</keyword>
<dbReference type="PROSITE" id="PS52016">
    <property type="entry name" value="TONB_DEPENDENT_REC_3"/>
    <property type="match status" value="1"/>
</dbReference>
<proteinExistence type="inferred from homology"/>
<dbReference type="Gene3D" id="2.60.40.1120">
    <property type="entry name" value="Carboxypeptidase-like, regulatory domain"/>
    <property type="match status" value="1"/>
</dbReference>
<name>A0A2T8HLQ2_9SPHI</name>
<comment type="subcellular location">
    <subcellularLocation>
        <location evidence="1 8">Cell outer membrane</location>
        <topology evidence="1 8">Multi-pass membrane protein</topology>
    </subcellularLocation>
</comment>
<evidence type="ECO:0000256" key="8">
    <source>
        <dbReference type="PROSITE-ProRule" id="PRU01360"/>
    </source>
</evidence>
<keyword evidence="2 8" id="KW-0813">Transport</keyword>
<dbReference type="InterPro" id="IPR036942">
    <property type="entry name" value="Beta-barrel_TonB_sf"/>
</dbReference>
<dbReference type="InterPro" id="IPR023997">
    <property type="entry name" value="TonB-dep_OMP_SusC/RagA_CS"/>
</dbReference>
<dbReference type="InterPro" id="IPR037066">
    <property type="entry name" value="Plug_dom_sf"/>
</dbReference>
<dbReference type="InterPro" id="IPR039426">
    <property type="entry name" value="TonB-dep_rcpt-like"/>
</dbReference>
<evidence type="ECO:0000256" key="2">
    <source>
        <dbReference type="ARBA" id="ARBA00022448"/>
    </source>
</evidence>
<dbReference type="NCBIfam" id="TIGR04056">
    <property type="entry name" value="OMP_RagA_SusC"/>
    <property type="match status" value="1"/>
</dbReference>
<evidence type="ECO:0000256" key="3">
    <source>
        <dbReference type="ARBA" id="ARBA00022452"/>
    </source>
</evidence>
<evidence type="ECO:0000313" key="13">
    <source>
        <dbReference type="EMBL" id="PVH26366.1"/>
    </source>
</evidence>
<protein>
    <submittedName>
        <fullName evidence="13">SusC/RagA family TonB-linked outer membrane protein</fullName>
    </submittedName>
</protein>
<feature type="signal peptide" evidence="10">
    <location>
        <begin position="1"/>
        <end position="21"/>
    </location>
</feature>
<evidence type="ECO:0000256" key="9">
    <source>
        <dbReference type="RuleBase" id="RU003357"/>
    </source>
</evidence>
<evidence type="ECO:0000259" key="12">
    <source>
        <dbReference type="Pfam" id="PF07715"/>
    </source>
</evidence>
<evidence type="ECO:0000256" key="7">
    <source>
        <dbReference type="ARBA" id="ARBA00023237"/>
    </source>
</evidence>
<dbReference type="Gene3D" id="2.170.130.10">
    <property type="entry name" value="TonB-dependent receptor, plug domain"/>
    <property type="match status" value="1"/>
</dbReference>
<dbReference type="AlphaFoldDB" id="A0A2T8HLQ2"/>
<evidence type="ECO:0000256" key="6">
    <source>
        <dbReference type="ARBA" id="ARBA00023136"/>
    </source>
</evidence>
<feature type="domain" description="TonB-dependent receptor-like beta-barrel" evidence="11">
    <location>
        <begin position="451"/>
        <end position="872"/>
    </location>
</feature>
<dbReference type="Pfam" id="PF07715">
    <property type="entry name" value="Plug"/>
    <property type="match status" value="1"/>
</dbReference>
<sequence>MQKQLLSIVVLFCLSIGMALAQNRTLSGRITDQEDGSPVIGASILIEGTSVGTQTDRDGRYTITFAQSAKRVAISHVGYLSQTISLTNQTVLDVKLTSEASYLDEVVVTGYGTQRRGDIAGAISRVNPKNIENMPVQSIDRALQGQASGVQVNASSGVPGAAVQMRIRGTGSISAGNEPLYIVDGVQMNTGTSTSFVNSNPLAFLNTNDIESISVLKDGAAAAIYGAQAANGVVLITTKKGKAGQSQINFNTFFGWTEPMPSVKMMNSQQFAQARGEAIWNRNPTRTDEANRNAWLDALGLPRTTTDAEIAALPTYDWQDAAFRNGKNQNYELSFSGGSERTTVFMSGSYNKQEGAVVGIDFSRGTALANISHKALDWLTVDFNAKLSSVTQNGITGSGSSSGAFAAPQYSAPMMLPYVPIYNEDGTFNAPTTNLPGDMGHNSIFAASVNTIRSNTKAVVGNTAFTAKIIDGLTFRSFYGIDYRMIASQNYTDPRTIDGFSRNGLLQLDNYENVNFLTNQTFNYNKTFNTDHTVAAILGAEYRQDNRDYRFMSGEGFPTFQFRTMQSAANPVSVTGNYTGYKTAGIFGKVNYDYKKKYFIGGVLRYDGSSRFGADNRYGWFPGVSAAWDINQEDFLNDINWLSQLKLRASYGHTGNSNIDNFGWRGLYQGLGAYNGQPGIRPSGISNPELKWERNITTNLGLDLGFFDGRITAEVDVFRRLSTDLLLDRPLPYTSGYADVSSNIAEVENRGLELTLNTINVQARDFRWTTSFNVTFMDNKLLSLYDGLEVLPGEQSIRVGYSLGSQFYGRYAGVNAATGKAMWYDNAGNITYSLRNPLDYTVLGNSLSDSYGGFTNTFNYKGVELSAFFQYDFGRMLYNSQNAFWYRNGATSRNGLVDVFERRWQEPGDITSVPRPIDGGAEVGMANGYGTSSRFLEDASYIRLKNISLSYTLPTELASRLRARQLRVYAQGTNLFTWTKWTGYDPEFGSTGTNSERGTTVQGSTQGAIPPLKSFIFGLQLGF</sequence>
<feature type="domain" description="TonB-dependent receptor plug" evidence="12">
    <location>
        <begin position="118"/>
        <end position="233"/>
    </location>
</feature>
<accession>A0A2T8HLQ2</accession>
<keyword evidence="4 8" id="KW-0812">Transmembrane</keyword>
<dbReference type="NCBIfam" id="TIGR04057">
    <property type="entry name" value="SusC_RagA_signa"/>
    <property type="match status" value="1"/>
</dbReference>
<dbReference type="InterPro" id="IPR012910">
    <property type="entry name" value="Plug_dom"/>
</dbReference>
<dbReference type="EMBL" id="QDKG01000001">
    <property type="protein sequence ID" value="PVH26366.1"/>
    <property type="molecule type" value="Genomic_DNA"/>
</dbReference>
<evidence type="ECO:0000256" key="1">
    <source>
        <dbReference type="ARBA" id="ARBA00004571"/>
    </source>
</evidence>
<dbReference type="Proteomes" id="UP000245627">
    <property type="component" value="Unassembled WGS sequence"/>
</dbReference>
<dbReference type="InterPro" id="IPR023996">
    <property type="entry name" value="TonB-dep_OMP_SusC/RagA"/>
</dbReference>
<dbReference type="OrthoDB" id="9768177at2"/>
<dbReference type="RefSeq" id="WP_116774232.1">
    <property type="nucleotide sequence ID" value="NZ_QDKG01000001.1"/>
</dbReference>
<keyword evidence="5 9" id="KW-0798">TonB box</keyword>
<keyword evidence="3 8" id="KW-1134">Transmembrane beta strand</keyword>
<reference evidence="13 14" key="1">
    <citation type="submission" date="2018-04" db="EMBL/GenBank/DDBJ databases">
        <title>Sphingobacterium cortibacter sp. nov.</title>
        <authorList>
            <person name="Li Y."/>
        </authorList>
    </citation>
    <scope>NUCLEOTIDE SEQUENCE [LARGE SCALE GENOMIC DNA]</scope>
    <source>
        <strain evidence="13 14">2c-3</strain>
    </source>
</reference>
<evidence type="ECO:0000259" key="11">
    <source>
        <dbReference type="Pfam" id="PF00593"/>
    </source>
</evidence>
<evidence type="ECO:0000256" key="10">
    <source>
        <dbReference type="SAM" id="SignalP"/>
    </source>
</evidence>
<keyword evidence="14" id="KW-1185">Reference proteome</keyword>
<organism evidence="13 14">
    <name type="scientific">Sphingobacterium corticibacter</name>
    <dbReference type="NCBI Taxonomy" id="2171749"/>
    <lineage>
        <taxon>Bacteria</taxon>
        <taxon>Pseudomonadati</taxon>
        <taxon>Bacteroidota</taxon>
        <taxon>Sphingobacteriia</taxon>
        <taxon>Sphingobacteriales</taxon>
        <taxon>Sphingobacteriaceae</taxon>
        <taxon>Sphingobacterium</taxon>
    </lineage>
</organism>
<dbReference type="SUPFAM" id="SSF56935">
    <property type="entry name" value="Porins"/>
    <property type="match status" value="1"/>
</dbReference>
<dbReference type="SUPFAM" id="SSF49464">
    <property type="entry name" value="Carboxypeptidase regulatory domain-like"/>
    <property type="match status" value="1"/>
</dbReference>
<dbReference type="Gene3D" id="2.40.170.20">
    <property type="entry name" value="TonB-dependent receptor, beta-barrel domain"/>
    <property type="match status" value="1"/>
</dbReference>
<dbReference type="InterPro" id="IPR000531">
    <property type="entry name" value="Beta-barrel_TonB"/>
</dbReference>
<dbReference type="GO" id="GO:0009279">
    <property type="term" value="C:cell outer membrane"/>
    <property type="evidence" value="ECO:0007669"/>
    <property type="project" value="UniProtKB-SubCell"/>
</dbReference>
<dbReference type="Pfam" id="PF00593">
    <property type="entry name" value="TonB_dep_Rec_b-barrel"/>
    <property type="match status" value="1"/>
</dbReference>
<keyword evidence="6 8" id="KW-0472">Membrane</keyword>
<evidence type="ECO:0000313" key="14">
    <source>
        <dbReference type="Proteomes" id="UP000245627"/>
    </source>
</evidence>
<dbReference type="InterPro" id="IPR008969">
    <property type="entry name" value="CarboxyPept-like_regulatory"/>
</dbReference>
<comment type="caution">
    <text evidence="13">The sequence shown here is derived from an EMBL/GenBank/DDBJ whole genome shotgun (WGS) entry which is preliminary data.</text>
</comment>
<comment type="similarity">
    <text evidence="8 9">Belongs to the TonB-dependent receptor family.</text>
</comment>
<dbReference type="Pfam" id="PF13715">
    <property type="entry name" value="CarbopepD_reg_2"/>
    <property type="match status" value="1"/>
</dbReference>
<evidence type="ECO:0000256" key="5">
    <source>
        <dbReference type="ARBA" id="ARBA00023077"/>
    </source>
</evidence>
<evidence type="ECO:0000256" key="4">
    <source>
        <dbReference type="ARBA" id="ARBA00022692"/>
    </source>
</evidence>
<keyword evidence="10" id="KW-0732">Signal</keyword>
<gene>
    <name evidence="13" type="ORF">DC487_01695</name>
</gene>
<feature type="chain" id="PRO_5015402078" evidence="10">
    <location>
        <begin position="22"/>
        <end position="1023"/>
    </location>
</feature>